<comment type="caution">
    <text evidence="5">The sequence shown here is derived from an EMBL/GenBank/DDBJ whole genome shotgun (WGS) entry which is preliminary data.</text>
</comment>
<evidence type="ECO:0000256" key="3">
    <source>
        <dbReference type="ARBA" id="ARBA00023237"/>
    </source>
</evidence>
<dbReference type="PROSITE" id="PS51123">
    <property type="entry name" value="OMPA_2"/>
    <property type="match status" value="1"/>
</dbReference>
<dbReference type="GO" id="GO:0030246">
    <property type="term" value="F:carbohydrate binding"/>
    <property type="evidence" value="ECO:0007669"/>
    <property type="project" value="InterPro"/>
</dbReference>
<accession>A0A0W8FWY2</accession>
<dbReference type="Pfam" id="PF00691">
    <property type="entry name" value="OmpA"/>
    <property type="match status" value="1"/>
</dbReference>
<dbReference type="AlphaFoldDB" id="A0A0W8FWY2"/>
<evidence type="ECO:0000259" key="4">
    <source>
        <dbReference type="PROSITE" id="PS51123"/>
    </source>
</evidence>
<dbReference type="GO" id="GO:0009279">
    <property type="term" value="C:cell outer membrane"/>
    <property type="evidence" value="ECO:0007669"/>
    <property type="project" value="UniProtKB-SubCell"/>
</dbReference>
<reference evidence="5" key="1">
    <citation type="journal article" date="2015" name="Proc. Natl. Acad. Sci. U.S.A.">
        <title>Networks of energetic and metabolic interactions define dynamics in microbial communities.</title>
        <authorList>
            <person name="Embree M."/>
            <person name="Liu J.K."/>
            <person name="Al-Bassam M.M."/>
            <person name="Zengler K."/>
        </authorList>
    </citation>
    <scope>NUCLEOTIDE SEQUENCE</scope>
</reference>
<dbReference type="InterPro" id="IPR036737">
    <property type="entry name" value="OmpA-like_sf"/>
</dbReference>
<evidence type="ECO:0000313" key="5">
    <source>
        <dbReference type="EMBL" id="KUG24771.1"/>
    </source>
</evidence>
<dbReference type="InterPro" id="IPR037221">
    <property type="entry name" value="H-type_lectin_dom_sf"/>
</dbReference>
<gene>
    <name evidence="5" type="ORF">ASZ90_005407</name>
</gene>
<dbReference type="InterPro" id="IPR050330">
    <property type="entry name" value="Bact_OuterMem_StrucFunc"/>
</dbReference>
<dbReference type="SUPFAM" id="SSF103088">
    <property type="entry name" value="OmpA-like"/>
    <property type="match status" value="1"/>
</dbReference>
<organism evidence="5">
    <name type="scientific">hydrocarbon metagenome</name>
    <dbReference type="NCBI Taxonomy" id="938273"/>
    <lineage>
        <taxon>unclassified sequences</taxon>
        <taxon>metagenomes</taxon>
        <taxon>ecological metagenomes</taxon>
    </lineage>
</organism>
<comment type="subcellular location">
    <subcellularLocation>
        <location evidence="1">Cell outer membrane</location>
    </subcellularLocation>
</comment>
<dbReference type="CDD" id="cd07185">
    <property type="entry name" value="OmpA_C-like"/>
    <property type="match status" value="1"/>
</dbReference>
<protein>
    <submittedName>
        <fullName evidence="5">Outer membrane protein</fullName>
    </submittedName>
</protein>
<dbReference type="SUPFAM" id="SSF141086">
    <property type="entry name" value="Agglutinin HPA-like"/>
    <property type="match status" value="1"/>
</dbReference>
<dbReference type="PANTHER" id="PTHR30329:SF21">
    <property type="entry name" value="LIPOPROTEIN YIAD-RELATED"/>
    <property type="match status" value="1"/>
</dbReference>
<dbReference type="Gene3D" id="2.60.40.2080">
    <property type="match status" value="1"/>
</dbReference>
<dbReference type="Pfam" id="PF09458">
    <property type="entry name" value="H_lectin"/>
    <property type="match status" value="1"/>
</dbReference>
<name>A0A0W8FWY2_9ZZZZ</name>
<dbReference type="InterPro" id="IPR006664">
    <property type="entry name" value="OMP_bac"/>
</dbReference>
<evidence type="ECO:0000256" key="2">
    <source>
        <dbReference type="ARBA" id="ARBA00023136"/>
    </source>
</evidence>
<keyword evidence="2" id="KW-0472">Membrane</keyword>
<dbReference type="InterPro" id="IPR006665">
    <property type="entry name" value="OmpA-like"/>
</dbReference>
<sequence length="242" mass="27835">MKKMFFGFVIILLSALFLHAQEMVSGQWRLTQSDGGFSLNSGNGDRIMQKEIRFAKPFESKPDVSIMVSFLDVDRNQNIRYDVKAISVSRDGFVIRVKTWNDTKIFGIGGYWFAEAEKLEIKKEEIQVGQTIELKNVFFAFNKWDLLPESYPELNKVVEFLKENPTVEIELAGHTDNIGADAYNMELSDKRANSVRTYIVAQGISESRLRAKGYGKTKPIAPNEYDWGREKNRRVEFTILKK</sequence>
<dbReference type="PANTHER" id="PTHR30329">
    <property type="entry name" value="STATOR ELEMENT OF FLAGELLAR MOTOR COMPLEX"/>
    <property type="match status" value="1"/>
</dbReference>
<evidence type="ECO:0000256" key="1">
    <source>
        <dbReference type="ARBA" id="ARBA00004442"/>
    </source>
</evidence>
<dbReference type="PRINTS" id="PR01023">
    <property type="entry name" value="NAFLGMOTY"/>
</dbReference>
<dbReference type="EMBL" id="LNQE01000819">
    <property type="protein sequence ID" value="KUG24771.1"/>
    <property type="molecule type" value="Genomic_DNA"/>
</dbReference>
<feature type="domain" description="OmpA-like" evidence="4">
    <location>
        <begin position="128"/>
        <end position="242"/>
    </location>
</feature>
<keyword evidence="3" id="KW-0998">Cell outer membrane</keyword>
<dbReference type="PRINTS" id="PR01021">
    <property type="entry name" value="OMPADOMAIN"/>
</dbReference>
<dbReference type="GO" id="GO:0007155">
    <property type="term" value="P:cell adhesion"/>
    <property type="evidence" value="ECO:0007669"/>
    <property type="project" value="InterPro"/>
</dbReference>
<proteinExistence type="predicted"/>
<dbReference type="InterPro" id="IPR019019">
    <property type="entry name" value="H-type_lectin_domain"/>
</dbReference>
<dbReference type="Gene3D" id="3.30.1330.60">
    <property type="entry name" value="OmpA-like domain"/>
    <property type="match status" value="1"/>
</dbReference>